<dbReference type="Proteomes" id="UP000815677">
    <property type="component" value="Unassembled WGS sequence"/>
</dbReference>
<evidence type="ECO:0000256" key="3">
    <source>
        <dbReference type="ARBA" id="ARBA00047591"/>
    </source>
</evidence>
<evidence type="ECO:0000259" key="6">
    <source>
        <dbReference type="Pfam" id="PF01764"/>
    </source>
</evidence>
<gene>
    <name evidence="7" type="ORF">MCHLO_06640</name>
</gene>
<organism evidence="7 8">
    <name type="scientific">Mycena chlorophos</name>
    <name type="common">Agaric fungus</name>
    <name type="synonym">Agaricus chlorophos</name>
    <dbReference type="NCBI Taxonomy" id="658473"/>
    <lineage>
        <taxon>Eukaryota</taxon>
        <taxon>Fungi</taxon>
        <taxon>Dikarya</taxon>
        <taxon>Basidiomycota</taxon>
        <taxon>Agaricomycotina</taxon>
        <taxon>Agaricomycetes</taxon>
        <taxon>Agaricomycetidae</taxon>
        <taxon>Agaricales</taxon>
        <taxon>Marasmiineae</taxon>
        <taxon>Mycenaceae</taxon>
        <taxon>Mycena</taxon>
    </lineage>
</organism>
<name>A0ABQ0LE66_MYCCL</name>
<keyword evidence="8" id="KW-1185">Reference proteome</keyword>
<dbReference type="SUPFAM" id="SSF53474">
    <property type="entry name" value="alpha/beta-Hydrolases"/>
    <property type="match status" value="1"/>
</dbReference>
<dbReference type="PANTHER" id="PTHR45856:SF24">
    <property type="entry name" value="FUNGAL LIPASE-LIKE DOMAIN-CONTAINING PROTEIN"/>
    <property type="match status" value="1"/>
</dbReference>
<feature type="domain" description="Fungal lipase-type" evidence="6">
    <location>
        <begin position="81"/>
        <end position="230"/>
    </location>
</feature>
<accession>A0ABQ0LE66</accession>
<dbReference type="PANTHER" id="PTHR45856">
    <property type="entry name" value="ALPHA/BETA-HYDROLASES SUPERFAMILY PROTEIN"/>
    <property type="match status" value="1"/>
</dbReference>
<feature type="signal peptide" evidence="5">
    <location>
        <begin position="1"/>
        <end position="21"/>
    </location>
</feature>
<evidence type="ECO:0000313" key="8">
    <source>
        <dbReference type="Proteomes" id="UP000815677"/>
    </source>
</evidence>
<evidence type="ECO:0000256" key="5">
    <source>
        <dbReference type="SAM" id="SignalP"/>
    </source>
</evidence>
<comment type="similarity">
    <text evidence="2">Belongs to the AB hydrolase superfamily. Lipase family. Class 3 subfamily.</text>
</comment>
<proteinExistence type="inferred from homology"/>
<evidence type="ECO:0000256" key="4">
    <source>
        <dbReference type="ARBA" id="ARBA00048461"/>
    </source>
</evidence>
<sequence length="297" mass="32842">MRFSFVSAALALFTTLPVATALTTRAVTDALYEELVLYTKYSSAAYQLTCPHPLGNTLIKDFEFGRTQTLIVRDDTRKEIVVAFRGTFSLSDAVKDAKILLKPLICPGLDALELVNTTVHHGFLDAYNDVAEEIIGIVDGELKKVQAENLKDSEERFRIVVTGHSLGGAIASIAAPSLKGALPDTELKLFTFGQPRVGNANFARMVEQLIGVENIFRAVHTWDGVPTMVPRFLGYEHFATEYWQFQEPILKQPQDTIKRCVGGEDPTCSDSIPSTGINPPHTRYFGQLMATNPRLCF</sequence>
<evidence type="ECO:0000256" key="1">
    <source>
        <dbReference type="ARBA" id="ARBA00023157"/>
    </source>
</evidence>
<evidence type="ECO:0000313" key="7">
    <source>
        <dbReference type="EMBL" id="GAT49317.1"/>
    </source>
</evidence>
<protein>
    <recommendedName>
        <fullName evidence="6">Fungal lipase-type domain-containing protein</fullName>
    </recommendedName>
</protein>
<evidence type="ECO:0000256" key="2">
    <source>
        <dbReference type="ARBA" id="ARBA00043996"/>
    </source>
</evidence>
<reference evidence="7" key="1">
    <citation type="submission" date="2014-09" db="EMBL/GenBank/DDBJ databases">
        <title>Genome sequence of the luminous mushroom Mycena chlorophos for searching fungal bioluminescence genes.</title>
        <authorList>
            <person name="Tanaka Y."/>
            <person name="Kasuga D."/>
            <person name="Oba Y."/>
            <person name="Hase S."/>
            <person name="Sato K."/>
            <person name="Oba Y."/>
            <person name="Sakakibara Y."/>
        </authorList>
    </citation>
    <scope>NUCLEOTIDE SEQUENCE</scope>
</reference>
<dbReference type="CDD" id="cd00519">
    <property type="entry name" value="Lipase_3"/>
    <property type="match status" value="1"/>
</dbReference>
<dbReference type="InterPro" id="IPR002921">
    <property type="entry name" value="Fungal_lipase-type"/>
</dbReference>
<dbReference type="EMBL" id="DF845436">
    <property type="protein sequence ID" value="GAT49317.1"/>
    <property type="molecule type" value="Genomic_DNA"/>
</dbReference>
<dbReference type="InterPro" id="IPR029058">
    <property type="entry name" value="AB_hydrolase_fold"/>
</dbReference>
<keyword evidence="5" id="KW-0732">Signal</keyword>
<dbReference type="Gene3D" id="3.40.50.1820">
    <property type="entry name" value="alpha/beta hydrolase"/>
    <property type="match status" value="1"/>
</dbReference>
<feature type="chain" id="PRO_5045944495" description="Fungal lipase-type domain-containing protein" evidence="5">
    <location>
        <begin position="22"/>
        <end position="297"/>
    </location>
</feature>
<dbReference type="Pfam" id="PF01764">
    <property type="entry name" value="Lipase_3"/>
    <property type="match status" value="1"/>
</dbReference>
<dbReference type="InterPro" id="IPR051218">
    <property type="entry name" value="Sec_MonoDiacylglyc_Lipase"/>
</dbReference>
<comment type="catalytic activity">
    <reaction evidence="3">
        <text>a diacylglycerol + H2O = a monoacylglycerol + a fatty acid + H(+)</text>
        <dbReference type="Rhea" id="RHEA:32731"/>
        <dbReference type="ChEBI" id="CHEBI:15377"/>
        <dbReference type="ChEBI" id="CHEBI:15378"/>
        <dbReference type="ChEBI" id="CHEBI:17408"/>
        <dbReference type="ChEBI" id="CHEBI:18035"/>
        <dbReference type="ChEBI" id="CHEBI:28868"/>
    </reaction>
</comment>
<keyword evidence="1" id="KW-1015">Disulfide bond</keyword>
<comment type="catalytic activity">
    <reaction evidence="4">
        <text>a monoacylglycerol + H2O = glycerol + a fatty acid + H(+)</text>
        <dbReference type="Rhea" id="RHEA:15245"/>
        <dbReference type="ChEBI" id="CHEBI:15377"/>
        <dbReference type="ChEBI" id="CHEBI:15378"/>
        <dbReference type="ChEBI" id="CHEBI:17408"/>
        <dbReference type="ChEBI" id="CHEBI:17754"/>
        <dbReference type="ChEBI" id="CHEBI:28868"/>
    </reaction>
</comment>